<dbReference type="RefSeq" id="WP_013552241.1">
    <property type="nucleotide sequence ID" value="NC_014934.1"/>
</dbReference>
<evidence type="ECO:0000313" key="2">
    <source>
        <dbReference type="EMBL" id="ADV50790.1"/>
    </source>
</evidence>
<evidence type="ECO:0000313" key="3">
    <source>
        <dbReference type="Proteomes" id="UP000008634"/>
    </source>
</evidence>
<dbReference type="AlphaFoldDB" id="E6X8D4"/>
<accession>E6X8D4</accession>
<gene>
    <name evidence="2" type="ordered locus">Celal_3526</name>
</gene>
<sequence length="103" mass="11540">MKIILSILSIYLLALNFVPCADTIQENSETQASFSQVADADHDHSSQDLCSPFCHCHCCHVHSINFELIVFEPFNGFISNEILGNFKKQGKDIQISLFQPPQA</sequence>
<evidence type="ECO:0000256" key="1">
    <source>
        <dbReference type="SAM" id="SignalP"/>
    </source>
</evidence>
<reference evidence="2 3" key="1">
    <citation type="journal article" date="2010" name="Stand. Genomic Sci.">
        <title>Complete genome sequence of Cellulophaga algicola type strain (IC166).</title>
        <authorList>
            <person name="Abt B."/>
            <person name="Lu M."/>
            <person name="Misra M."/>
            <person name="Han C."/>
            <person name="Nolan M."/>
            <person name="Lucas S."/>
            <person name="Hammon N."/>
            <person name="Deshpande S."/>
            <person name="Cheng J.F."/>
            <person name="Tapia R."/>
            <person name="Goodwin L."/>
            <person name="Pitluck S."/>
            <person name="Liolios K."/>
            <person name="Pagani I."/>
            <person name="Ivanova N."/>
            <person name="Mavromatis K."/>
            <person name="Ovchinikova G."/>
            <person name="Pati A."/>
            <person name="Chen A."/>
            <person name="Palaniappan K."/>
            <person name="Land M."/>
            <person name="Hauser L."/>
            <person name="Chang Y.J."/>
            <person name="Jeffries C.D."/>
            <person name="Detter J.C."/>
            <person name="Brambilla E."/>
            <person name="Rohde M."/>
            <person name="Tindall B.J."/>
            <person name="Goker M."/>
            <person name="Woyke T."/>
            <person name="Bristow J."/>
            <person name="Eisen J.A."/>
            <person name="Markowitz V."/>
            <person name="Hugenholtz P."/>
            <person name="Kyrpides N.C."/>
            <person name="Klenk H.P."/>
            <person name="Lapidus A."/>
        </authorList>
    </citation>
    <scope>NUCLEOTIDE SEQUENCE [LARGE SCALE GENOMIC DNA]</scope>
    <source>
        <strain evidence="3">DSM 14237 / IC166 / ACAM 630</strain>
    </source>
</reference>
<dbReference type="EMBL" id="CP002453">
    <property type="protein sequence ID" value="ADV50790.1"/>
    <property type="molecule type" value="Genomic_DNA"/>
</dbReference>
<feature type="signal peptide" evidence="1">
    <location>
        <begin position="1"/>
        <end position="21"/>
    </location>
</feature>
<dbReference type="HOGENOM" id="CLU_151876_0_0_10"/>
<keyword evidence="1" id="KW-0732">Signal</keyword>
<dbReference type="KEGG" id="cao:Celal_3526"/>
<name>E6X8D4_CELAD</name>
<feature type="chain" id="PRO_5003212692" evidence="1">
    <location>
        <begin position="22"/>
        <end position="103"/>
    </location>
</feature>
<dbReference type="InterPro" id="IPR046601">
    <property type="entry name" value="DUF6660"/>
</dbReference>
<keyword evidence="3" id="KW-1185">Reference proteome</keyword>
<dbReference type="Pfam" id="PF20365">
    <property type="entry name" value="DUF6660"/>
    <property type="match status" value="1"/>
</dbReference>
<dbReference type="eggNOG" id="ENOG5032YEM">
    <property type="taxonomic scope" value="Bacteria"/>
</dbReference>
<dbReference type="Proteomes" id="UP000008634">
    <property type="component" value="Chromosome"/>
</dbReference>
<dbReference type="STRING" id="688270.Celal_3526"/>
<proteinExistence type="predicted"/>
<protein>
    <submittedName>
        <fullName evidence="2">Uncharacterized protein</fullName>
    </submittedName>
</protein>
<dbReference type="OrthoDB" id="997115at2"/>
<organism evidence="2 3">
    <name type="scientific">Cellulophaga algicola (strain DSM 14237 / IC166 / ACAM 630)</name>
    <dbReference type="NCBI Taxonomy" id="688270"/>
    <lineage>
        <taxon>Bacteria</taxon>
        <taxon>Pseudomonadati</taxon>
        <taxon>Bacteroidota</taxon>
        <taxon>Flavobacteriia</taxon>
        <taxon>Flavobacteriales</taxon>
        <taxon>Flavobacteriaceae</taxon>
        <taxon>Cellulophaga</taxon>
    </lineage>
</organism>